<reference evidence="1 2" key="1">
    <citation type="submission" date="2024-06" db="EMBL/GenBank/DDBJ databases">
        <authorList>
            <person name="Kraege A."/>
            <person name="Thomma B."/>
        </authorList>
    </citation>
    <scope>NUCLEOTIDE SEQUENCE [LARGE SCALE GENOMIC DNA]</scope>
</reference>
<comment type="caution">
    <text evidence="1">The sequence shown here is derived from an EMBL/GenBank/DDBJ whole genome shotgun (WGS) entry which is preliminary data.</text>
</comment>
<gene>
    <name evidence="1" type="primary">g5073</name>
    <name evidence="1" type="ORF">VP750_LOCUS4333</name>
</gene>
<protein>
    <submittedName>
        <fullName evidence="1">G5073 protein</fullName>
    </submittedName>
</protein>
<keyword evidence="2" id="KW-1185">Reference proteome</keyword>
<evidence type="ECO:0000313" key="1">
    <source>
        <dbReference type="EMBL" id="CAL5222674.1"/>
    </source>
</evidence>
<organism evidence="1 2">
    <name type="scientific">Coccomyxa viridis</name>
    <dbReference type="NCBI Taxonomy" id="1274662"/>
    <lineage>
        <taxon>Eukaryota</taxon>
        <taxon>Viridiplantae</taxon>
        <taxon>Chlorophyta</taxon>
        <taxon>core chlorophytes</taxon>
        <taxon>Trebouxiophyceae</taxon>
        <taxon>Trebouxiophyceae incertae sedis</taxon>
        <taxon>Coccomyxaceae</taxon>
        <taxon>Coccomyxa</taxon>
    </lineage>
</organism>
<proteinExistence type="predicted"/>
<sequence length="192" mass="22053">MRIILLRRACQAWHSNASWKASQRRLLLGVAQRLQFGALGRAFQGWTAHVRDMQEREEQFQHKQRVLQEATAKATAQAALRKRNALSAFLTAWRHISRVYKVLAERLATLQRLSLAGTVQHWRSYTHSRALKAQTVLVAREHARICFLKHNFHKWKQCHATLLKDHSDKVLLALQFMTGQSLGRAAASVDNS</sequence>
<evidence type="ECO:0000313" key="2">
    <source>
        <dbReference type="Proteomes" id="UP001497392"/>
    </source>
</evidence>
<name>A0ABP1FU64_9CHLO</name>
<dbReference type="EMBL" id="CAXHTA020000007">
    <property type="protein sequence ID" value="CAL5222674.1"/>
    <property type="molecule type" value="Genomic_DNA"/>
</dbReference>
<dbReference type="Proteomes" id="UP001497392">
    <property type="component" value="Unassembled WGS sequence"/>
</dbReference>
<accession>A0ABP1FU64</accession>